<dbReference type="InterPro" id="IPR016169">
    <property type="entry name" value="FAD-bd_PCMH_sub2"/>
</dbReference>
<keyword evidence="5" id="KW-0560">Oxidoreductase</keyword>
<dbReference type="InterPro" id="IPR016167">
    <property type="entry name" value="FAD-bd_PCMH_sub1"/>
</dbReference>
<dbReference type="InterPro" id="IPR006311">
    <property type="entry name" value="TAT_signal"/>
</dbReference>
<dbReference type="PANTHER" id="PTHR42973:SF39">
    <property type="entry name" value="FAD-BINDING PCMH-TYPE DOMAIN-CONTAINING PROTEIN"/>
    <property type="match status" value="1"/>
</dbReference>
<dbReference type="PROSITE" id="PS51318">
    <property type="entry name" value="TAT"/>
    <property type="match status" value="1"/>
</dbReference>
<reference evidence="7" key="1">
    <citation type="journal article" date="2007" name="J. Am. Chem. Soc.">
        <title>Elucidation of the kijanimicin gene cluster: insights into the biosynthesis of spirotetronate antibiotics and nitrosugars.</title>
        <authorList>
            <person name="Zhang H."/>
            <person name="White-Phillip J.A."/>
            <person name="Melancon C.E."/>
            <person name="Kwon H.-J."/>
            <person name="Yu W.-L."/>
            <person name="Liu H.-W."/>
        </authorList>
    </citation>
    <scope>NUCLEOTIDE SEQUENCE</scope>
</reference>
<evidence type="ECO:0000256" key="1">
    <source>
        <dbReference type="ARBA" id="ARBA00001974"/>
    </source>
</evidence>
<evidence type="ECO:0000256" key="2">
    <source>
        <dbReference type="ARBA" id="ARBA00005466"/>
    </source>
</evidence>
<evidence type="ECO:0000256" key="5">
    <source>
        <dbReference type="ARBA" id="ARBA00023002"/>
    </source>
</evidence>
<proteinExistence type="inferred from homology"/>
<gene>
    <name evidence="7" type="ORF">KijB3</name>
</gene>
<dbReference type="InterPro" id="IPR050416">
    <property type="entry name" value="FAD-linked_Oxidoreductase"/>
</dbReference>
<evidence type="ECO:0000313" key="7">
    <source>
        <dbReference type="EMBL" id="ACB46474.1"/>
    </source>
</evidence>
<dbReference type="InterPro" id="IPR016164">
    <property type="entry name" value="FAD-linked_Oxase-like_C"/>
</dbReference>
<dbReference type="PANTHER" id="PTHR42973">
    <property type="entry name" value="BINDING OXIDOREDUCTASE, PUTATIVE (AFU_ORTHOLOGUE AFUA_1G17690)-RELATED"/>
    <property type="match status" value="1"/>
</dbReference>
<dbReference type="InterPro" id="IPR006094">
    <property type="entry name" value="Oxid_FAD_bind_N"/>
</dbReference>
<dbReference type="Gene3D" id="3.40.462.20">
    <property type="match status" value="1"/>
</dbReference>
<dbReference type="AlphaFoldDB" id="B3TMP4"/>
<dbReference type="GO" id="GO:0071949">
    <property type="term" value="F:FAD binding"/>
    <property type="evidence" value="ECO:0007669"/>
    <property type="project" value="InterPro"/>
</dbReference>
<dbReference type="PROSITE" id="PS51387">
    <property type="entry name" value="FAD_PCMH"/>
    <property type="match status" value="1"/>
</dbReference>
<dbReference type="InterPro" id="IPR012951">
    <property type="entry name" value="BBE"/>
</dbReference>
<sequence>MPTRRTLLKGGAAALTAAGLGVLGTGGSALAARTDWERLRRSLSGRLVLPSDADYDLARQLHRTTFDGVRPAGVAYCATVDDVRACLSFAQHNDVPAVARSGGHSYGGYSTTTGLVIDVSRLNGVRVGEKTTVMGPGAQLVDVVNATGAAGVALAGGICPTVAMGGYLQGGGIGWQTRALGLGSDSVRSLQVVLADGSVVTCSEQVRPDLFWALRGGGGGNFGVVTRYERRNSVAPRMVNYTLAWTGDHVQDVVAGWQRWLPSAPREMSARCLLGLFNAAPGAAPLLMTDGTFLGSPEDLAGHLDALVSEIGRAPQARDVQDLGFTAGMMAWFKCSEKTVAQCHRVGQNPDATLPRGGFSIERSRLFDRDVPESGLAEILAAFDADRRAGHIRMVHFFALGGAANDVPRTATAYVHRSARFSVDLAAALPPVMDREEERAAARAWVDRVFGVTDRYSSHETYQNYIDPALTDWRRSYYAENYPRLVSVKRAYDPHGFFEFAQSIG</sequence>
<dbReference type="Gene3D" id="3.30.43.10">
    <property type="entry name" value="Uridine Diphospho-n-acetylenolpyruvylglucosamine Reductase, domain 2"/>
    <property type="match status" value="1"/>
</dbReference>
<evidence type="ECO:0000259" key="6">
    <source>
        <dbReference type="PROSITE" id="PS51387"/>
    </source>
</evidence>
<protein>
    <submittedName>
        <fullName evidence="7">FAD-dependent oxidoreductase</fullName>
    </submittedName>
</protein>
<dbReference type="Gene3D" id="3.30.465.10">
    <property type="match status" value="1"/>
</dbReference>
<keyword evidence="4" id="KW-0274">FAD</keyword>
<dbReference type="InterPro" id="IPR016166">
    <property type="entry name" value="FAD-bd_PCMH"/>
</dbReference>
<dbReference type="GO" id="GO:0016491">
    <property type="term" value="F:oxidoreductase activity"/>
    <property type="evidence" value="ECO:0007669"/>
    <property type="project" value="UniProtKB-KW"/>
</dbReference>
<keyword evidence="3" id="KW-0285">Flavoprotein</keyword>
<organism evidence="7">
    <name type="scientific">Actinomadura kijaniata</name>
    <dbReference type="NCBI Taxonomy" id="46161"/>
    <lineage>
        <taxon>Bacteria</taxon>
        <taxon>Bacillati</taxon>
        <taxon>Actinomycetota</taxon>
        <taxon>Actinomycetes</taxon>
        <taxon>Streptosporangiales</taxon>
        <taxon>Thermomonosporaceae</taxon>
        <taxon>Actinomadura</taxon>
    </lineage>
</organism>
<dbReference type="Pfam" id="PF08031">
    <property type="entry name" value="BBE"/>
    <property type="match status" value="1"/>
</dbReference>
<dbReference type="EMBL" id="EU301739">
    <property type="protein sequence ID" value="ACB46474.1"/>
    <property type="molecule type" value="Genomic_DNA"/>
</dbReference>
<name>B3TMP4_ACTKI</name>
<accession>B3TMP4</accession>
<evidence type="ECO:0000256" key="3">
    <source>
        <dbReference type="ARBA" id="ARBA00022630"/>
    </source>
</evidence>
<comment type="similarity">
    <text evidence="2">Belongs to the oxygen-dependent FAD-linked oxidoreductase family.</text>
</comment>
<feature type="domain" description="FAD-binding PCMH-type" evidence="6">
    <location>
        <begin position="66"/>
        <end position="235"/>
    </location>
</feature>
<dbReference type="SUPFAM" id="SSF56176">
    <property type="entry name" value="FAD-binding/transporter-associated domain-like"/>
    <property type="match status" value="1"/>
</dbReference>
<evidence type="ECO:0000256" key="4">
    <source>
        <dbReference type="ARBA" id="ARBA00022827"/>
    </source>
</evidence>
<dbReference type="InterPro" id="IPR036318">
    <property type="entry name" value="FAD-bd_PCMH-like_sf"/>
</dbReference>
<comment type="cofactor">
    <cofactor evidence="1">
        <name>FAD</name>
        <dbReference type="ChEBI" id="CHEBI:57692"/>
    </cofactor>
</comment>
<dbReference type="Pfam" id="PF01565">
    <property type="entry name" value="FAD_binding_4"/>
    <property type="match status" value="1"/>
</dbReference>
<dbReference type="SUPFAM" id="SSF55103">
    <property type="entry name" value="FAD-linked oxidases, C-terminal domain"/>
    <property type="match status" value="1"/>
</dbReference>